<dbReference type="AlphaFoldDB" id="A0A317MS35"/>
<dbReference type="InterPro" id="IPR023789">
    <property type="entry name" value="DHPP/DHXA_dioxygenase"/>
</dbReference>
<evidence type="ECO:0000313" key="12">
    <source>
        <dbReference type="EMBL" id="PWV59801.1"/>
    </source>
</evidence>
<dbReference type="NCBIfam" id="NF009910">
    <property type="entry name" value="PRK13370.1-4"/>
    <property type="match status" value="1"/>
</dbReference>
<evidence type="ECO:0000256" key="8">
    <source>
        <dbReference type="ARBA" id="ARBA00023002"/>
    </source>
</evidence>
<dbReference type="HAMAP" id="MF_01653">
    <property type="entry name" value="MhpB"/>
    <property type="match status" value="1"/>
</dbReference>
<dbReference type="GO" id="GO:0047070">
    <property type="term" value="F:3-carboxyethylcatechol 2,3-dioxygenase activity"/>
    <property type="evidence" value="ECO:0007669"/>
    <property type="project" value="UniProtKB-UniRule"/>
</dbReference>
<comment type="caution">
    <text evidence="12">The sequence shown here is derived from an EMBL/GenBank/DDBJ whole genome shotgun (WGS) entry which is preliminary data.</text>
</comment>
<evidence type="ECO:0000256" key="1">
    <source>
        <dbReference type="ARBA" id="ARBA00001748"/>
    </source>
</evidence>
<comment type="subunit">
    <text evidence="5 10">Homotetramer.</text>
</comment>
<comment type="pathway">
    <text evidence="3 10">Aromatic compound metabolism; 3-phenylpropanoate degradation.</text>
</comment>
<feature type="domain" description="Extradiol ring-cleavage dioxygenase class III enzyme subunit B" evidence="11">
    <location>
        <begin position="6"/>
        <end position="304"/>
    </location>
</feature>
<gene>
    <name evidence="10" type="primary">mhpB</name>
    <name evidence="12" type="ORF">C7443_10954</name>
</gene>
<dbReference type="SUPFAM" id="SSF53213">
    <property type="entry name" value="LigB-like"/>
    <property type="match status" value="1"/>
</dbReference>
<dbReference type="OrthoDB" id="8673673at2"/>
<keyword evidence="13" id="KW-1185">Reference proteome</keyword>
<dbReference type="NCBIfam" id="NF009908">
    <property type="entry name" value="PRK13370.1-2"/>
    <property type="match status" value="1"/>
</dbReference>
<evidence type="ECO:0000259" key="11">
    <source>
        <dbReference type="Pfam" id="PF02900"/>
    </source>
</evidence>
<dbReference type="EC" id="1.13.11.16" evidence="10"/>
<accession>A0A317MS35</accession>
<sequence>MTALLQCLSHSPLIGWVDPPAAIVAEVDAAVAGARAQIAAFAPELVILFAPDHYNGFFYELMPPFCIGVQASAIGDFNSAAGPLPVPQALALECARSVLADDVDVAISYRMQVDHGFAQPLEQLFGGLDACPVIPVFVNGVAPPMPSCRAARRLGAAIGRWAAGCGKRVLFVGSGGLSHEPPVPELINAAPEMVEKLIAGRNPPPDQRAARQERVRAAAERFGRDGSGLHPLNPDWDRQLLGLLAEADFATLDGFDNEQISLEAGRSANETKAWVAAFAAMHACGPYRTQVQYYRPINEWIAGFACASAVPLAT</sequence>
<evidence type="ECO:0000256" key="10">
    <source>
        <dbReference type="HAMAP-Rule" id="MF_01653"/>
    </source>
</evidence>
<comment type="catalytic activity">
    <reaction evidence="2 10">
        <text>3-(2,3-dihydroxyphenyl)propanoate + O2 = (2Z,4E)-2-hydroxy-6-oxonona-2,4-dienedioate + H(+)</text>
        <dbReference type="Rhea" id="RHEA:23840"/>
        <dbReference type="ChEBI" id="CHEBI:15378"/>
        <dbReference type="ChEBI" id="CHEBI:15379"/>
        <dbReference type="ChEBI" id="CHEBI:46951"/>
        <dbReference type="ChEBI" id="CHEBI:66887"/>
        <dbReference type="EC" id="1.13.11.16"/>
    </reaction>
</comment>
<proteinExistence type="inferred from homology"/>
<keyword evidence="6 10" id="KW-0058">Aromatic hydrocarbons catabolism</keyword>
<reference evidence="12 13" key="1">
    <citation type="submission" date="2018-05" db="EMBL/GenBank/DDBJ databases">
        <title>Genomic Encyclopedia of Type Strains, Phase IV (KMG-IV): sequencing the most valuable type-strain genomes for metagenomic binning, comparative biology and taxonomic classification.</title>
        <authorList>
            <person name="Goeker M."/>
        </authorList>
    </citation>
    <scope>NUCLEOTIDE SEQUENCE [LARGE SCALE GENOMIC DNA]</scope>
    <source>
        <strain evidence="12 13">DSM 23606</strain>
    </source>
</reference>
<feature type="active site" description="Proton donor" evidence="10">
    <location>
        <position position="115"/>
    </location>
</feature>
<evidence type="ECO:0000256" key="4">
    <source>
        <dbReference type="ARBA" id="ARBA00007030"/>
    </source>
</evidence>
<name>A0A317MS35_9GAMM</name>
<dbReference type="UniPathway" id="UPA00714"/>
<dbReference type="GO" id="GO:0019380">
    <property type="term" value="P:3-phenylpropionate catabolic process"/>
    <property type="evidence" value="ECO:0007669"/>
    <property type="project" value="UniProtKB-UniRule"/>
</dbReference>
<comment type="cofactor">
    <cofactor evidence="10">
        <name>Fe(2+)</name>
        <dbReference type="ChEBI" id="CHEBI:29033"/>
    </cofactor>
</comment>
<dbReference type="RefSeq" id="WP_110019413.1">
    <property type="nucleotide sequence ID" value="NZ_QGTJ01000009.1"/>
</dbReference>
<keyword evidence="8 10" id="KW-0560">Oxidoreductase</keyword>
<dbReference type="Proteomes" id="UP000246569">
    <property type="component" value="Unassembled WGS sequence"/>
</dbReference>
<evidence type="ECO:0000313" key="13">
    <source>
        <dbReference type="Proteomes" id="UP000246569"/>
    </source>
</evidence>
<evidence type="ECO:0000256" key="5">
    <source>
        <dbReference type="ARBA" id="ARBA00011881"/>
    </source>
</evidence>
<evidence type="ECO:0000256" key="7">
    <source>
        <dbReference type="ARBA" id="ARBA00022964"/>
    </source>
</evidence>
<dbReference type="InterPro" id="IPR004183">
    <property type="entry name" value="Xdiol_dOase_suB"/>
</dbReference>
<dbReference type="Gene3D" id="3.40.830.10">
    <property type="entry name" value="LigB-like"/>
    <property type="match status" value="1"/>
</dbReference>
<keyword evidence="7 10" id="KW-0223">Dioxygenase</keyword>
<dbReference type="GO" id="GO:0008198">
    <property type="term" value="F:ferrous iron binding"/>
    <property type="evidence" value="ECO:0007669"/>
    <property type="project" value="InterPro"/>
</dbReference>
<comment type="similarity">
    <text evidence="4 10">Belongs to the LigB/MhpB extradiol dioxygenase family.</text>
</comment>
<dbReference type="Pfam" id="PF02900">
    <property type="entry name" value="LigB"/>
    <property type="match status" value="1"/>
</dbReference>
<dbReference type="EMBL" id="QGTJ01000009">
    <property type="protein sequence ID" value="PWV59801.1"/>
    <property type="molecule type" value="Genomic_DNA"/>
</dbReference>
<evidence type="ECO:0000256" key="2">
    <source>
        <dbReference type="ARBA" id="ARBA00001843"/>
    </source>
</evidence>
<evidence type="ECO:0000256" key="3">
    <source>
        <dbReference type="ARBA" id="ARBA00005207"/>
    </source>
</evidence>
<organism evidence="12 13">
    <name type="scientific">Plasticicumulans acidivorans</name>
    <dbReference type="NCBI Taxonomy" id="886464"/>
    <lineage>
        <taxon>Bacteria</taxon>
        <taxon>Pseudomonadati</taxon>
        <taxon>Pseudomonadota</taxon>
        <taxon>Gammaproteobacteria</taxon>
        <taxon>Candidatus Competibacteraceae</taxon>
        <taxon>Plasticicumulans</taxon>
    </lineage>
</organism>
<comment type="function">
    <text evidence="10">Catalyzes the non-heme iron(II)-dependent oxidative cleavage of 2,3-dihydroxyphenylpropionic acid and 2,3-dihydroxicinnamic acid into 2-hydroxy-6-ketononadienedioate and 2-hydroxy-6-ketononatrienedioate, respectively.</text>
</comment>
<evidence type="ECO:0000256" key="9">
    <source>
        <dbReference type="ARBA" id="ARBA00023004"/>
    </source>
</evidence>
<evidence type="ECO:0000256" key="6">
    <source>
        <dbReference type="ARBA" id="ARBA00022797"/>
    </source>
</evidence>
<dbReference type="CDD" id="cd07365">
    <property type="entry name" value="MhpB_like"/>
    <property type="match status" value="1"/>
</dbReference>
<comment type="catalytic activity">
    <reaction evidence="1 10">
        <text>(2E)-3-(2,3-dihydroxyphenyl)prop-2-enoate + O2 = (2Z,4E,7E)-2-hydroxy-6-oxonona-2,4,7-trienedioate + H(+)</text>
        <dbReference type="Rhea" id="RHEA:25054"/>
        <dbReference type="ChEBI" id="CHEBI:15378"/>
        <dbReference type="ChEBI" id="CHEBI:15379"/>
        <dbReference type="ChEBI" id="CHEBI:58642"/>
        <dbReference type="ChEBI" id="CHEBI:66888"/>
        <dbReference type="EC" id="1.13.11.16"/>
    </reaction>
</comment>
<keyword evidence="9 10" id="KW-0408">Iron</keyword>
<protein>
    <recommendedName>
        <fullName evidence="10">2,3-dihydroxyphenylpropionate/2,3-dihydroxicinnamic acid 1,2-dioxygenase</fullName>
        <ecNumber evidence="10">1.13.11.16</ecNumber>
    </recommendedName>
    <alternativeName>
        <fullName evidence="10">3-carboxyethylcatechol 2,3-dioxygenase</fullName>
    </alternativeName>
</protein>
<feature type="active site" description="Proton acceptor" evidence="10">
    <location>
        <position position="179"/>
    </location>
</feature>